<evidence type="ECO:0000313" key="4">
    <source>
        <dbReference type="Proteomes" id="UP000037029"/>
    </source>
</evidence>
<dbReference type="CDD" id="cd00570">
    <property type="entry name" value="GST_N_family"/>
    <property type="match status" value="1"/>
</dbReference>
<dbReference type="Gene3D" id="1.20.1050.10">
    <property type="match status" value="1"/>
</dbReference>
<feature type="domain" description="GST C-terminal" evidence="2">
    <location>
        <begin position="82"/>
        <end position="225"/>
    </location>
</feature>
<dbReference type="SUPFAM" id="SSF52833">
    <property type="entry name" value="Thioredoxin-like"/>
    <property type="match status" value="1"/>
</dbReference>
<dbReference type="CDD" id="cd00299">
    <property type="entry name" value="GST_C_family"/>
    <property type="match status" value="1"/>
</dbReference>
<dbReference type="EMBL" id="CP020925">
    <property type="protein sequence ID" value="ATP20024.1"/>
    <property type="molecule type" value="Genomic_DNA"/>
</dbReference>
<dbReference type="PROSITE" id="PS50404">
    <property type="entry name" value="GST_NTER"/>
    <property type="match status" value="1"/>
</dbReference>
<dbReference type="PROSITE" id="PS50405">
    <property type="entry name" value="GST_CTER"/>
    <property type="match status" value="1"/>
</dbReference>
<dbReference type="Proteomes" id="UP000037029">
    <property type="component" value="Chromosome"/>
</dbReference>
<dbReference type="InterPro" id="IPR036249">
    <property type="entry name" value="Thioredoxin-like_sf"/>
</dbReference>
<dbReference type="RefSeq" id="WP_048939701.1">
    <property type="nucleotide sequence ID" value="NZ_CP020925.1"/>
</dbReference>
<dbReference type="InterPro" id="IPR004045">
    <property type="entry name" value="Glutathione_S-Trfase_N"/>
</dbReference>
<dbReference type="Pfam" id="PF13417">
    <property type="entry name" value="GST_N_3"/>
    <property type="match status" value="1"/>
</dbReference>
<dbReference type="Gene3D" id="3.40.30.10">
    <property type="entry name" value="Glutaredoxin"/>
    <property type="match status" value="1"/>
</dbReference>
<dbReference type="PANTHER" id="PTHR44051:SF8">
    <property type="entry name" value="GLUTATHIONE S-TRANSFERASE GSTA"/>
    <property type="match status" value="1"/>
</dbReference>
<feature type="domain" description="GST N-terminal" evidence="1">
    <location>
        <begin position="1"/>
        <end position="77"/>
    </location>
</feature>
<name>A0A0J9CUE8_SPHYA</name>
<dbReference type="InterPro" id="IPR010987">
    <property type="entry name" value="Glutathione-S-Trfase_C-like"/>
</dbReference>
<keyword evidence="3" id="KW-0808">Transferase</keyword>
<dbReference type="InterPro" id="IPR036282">
    <property type="entry name" value="Glutathione-S-Trfase_C_sf"/>
</dbReference>
<accession>A0A0J9CUE8</accession>
<evidence type="ECO:0000259" key="2">
    <source>
        <dbReference type="PROSITE" id="PS50405"/>
    </source>
</evidence>
<sequence>MIIYGARPSPFVRKVIVFAAEKGIAVEVRPAGFGKGGEAFERASPFGKIPALVDGDFAISDSTAIITYMDALHPEPNLIPTEPKARARTIWYEEFADTIAQPVGVDIFFNRVVGKLLDMPHDPARADWAEAEKMPGIYDYLEAVLPDSGWLVEDRFTLADIAVACPLINVCYCSSGLKDGRWPRVKAWLDGLQARPSFAGAMALEARMLGKAAVRGGMTRARRPRGASAIS</sequence>
<dbReference type="GO" id="GO:0016740">
    <property type="term" value="F:transferase activity"/>
    <property type="evidence" value="ECO:0007669"/>
    <property type="project" value="UniProtKB-KW"/>
</dbReference>
<dbReference type="Pfam" id="PF13410">
    <property type="entry name" value="GST_C_2"/>
    <property type="match status" value="1"/>
</dbReference>
<organism evidence="3 4">
    <name type="scientific">Sphingobium yanoikuyae</name>
    <name type="common">Sphingomonas yanoikuyae</name>
    <dbReference type="NCBI Taxonomy" id="13690"/>
    <lineage>
        <taxon>Bacteria</taxon>
        <taxon>Pseudomonadati</taxon>
        <taxon>Pseudomonadota</taxon>
        <taxon>Alphaproteobacteria</taxon>
        <taxon>Sphingomonadales</taxon>
        <taxon>Sphingomonadaceae</taxon>
        <taxon>Sphingobium</taxon>
    </lineage>
</organism>
<dbReference type="SUPFAM" id="SSF47616">
    <property type="entry name" value="GST C-terminal domain-like"/>
    <property type="match status" value="1"/>
</dbReference>
<gene>
    <name evidence="3" type="ORF">BV87_17600</name>
</gene>
<evidence type="ECO:0000313" key="3">
    <source>
        <dbReference type="EMBL" id="ATP20024.1"/>
    </source>
</evidence>
<dbReference type="SFLD" id="SFLDG00358">
    <property type="entry name" value="Main_(cytGST)"/>
    <property type="match status" value="1"/>
</dbReference>
<dbReference type="InterPro" id="IPR040079">
    <property type="entry name" value="Glutathione_S-Trfase"/>
</dbReference>
<dbReference type="PANTHER" id="PTHR44051">
    <property type="entry name" value="GLUTATHIONE S-TRANSFERASE-RELATED"/>
    <property type="match status" value="1"/>
</dbReference>
<protein>
    <submittedName>
        <fullName evidence="3">Glutathione S-transferase</fullName>
    </submittedName>
</protein>
<proteinExistence type="predicted"/>
<reference evidence="3 4" key="1">
    <citation type="submission" date="2017-04" db="EMBL/GenBank/DDBJ databases">
        <title>Characterization, genome and methylation analysis of a phthalic acid esters degrading strain Sphingobium yanoikuyae SHJ.</title>
        <authorList>
            <person name="Feng L."/>
        </authorList>
    </citation>
    <scope>NUCLEOTIDE SEQUENCE [LARGE SCALE GENOMIC DNA]</scope>
    <source>
        <strain evidence="3 4">SHJ</strain>
    </source>
</reference>
<dbReference type="AlphaFoldDB" id="A0A0J9CUE8"/>
<evidence type="ECO:0000259" key="1">
    <source>
        <dbReference type="PROSITE" id="PS50404"/>
    </source>
</evidence>
<dbReference type="SFLD" id="SFLDS00019">
    <property type="entry name" value="Glutathione_Transferase_(cytos"/>
    <property type="match status" value="1"/>
</dbReference>